<dbReference type="AlphaFoldDB" id="A0A1S3JJY5"/>
<feature type="compositionally biased region" description="Basic residues" evidence="1">
    <location>
        <begin position="321"/>
        <end position="334"/>
    </location>
</feature>
<keyword evidence="2" id="KW-0812">Transmembrane</keyword>
<dbReference type="InterPro" id="IPR036179">
    <property type="entry name" value="Ig-like_dom_sf"/>
</dbReference>
<sequence>MECLLRVGLLALLCSCATGVSQPSLSGTFLPGTSILYLGCNTPSRNSSALSWFKEDPIDYSLSLFTSNPDLEFQSVAASDAACYYCYLEGDVVDFVCLDVPAQQSGVVELSYTGVFVEGSTFEYFGCSKGGRDASNVQWYAVNPGSNQTFHSQFTLAFTSLAPGDTGYYHCMYNGELVDKVFINVTQAAVPECTGDNTGQVDKVTEAPPKALTRDEIIFIAIGAVLFVLMLLLFIWAVCWCCACVQMKRATGKNMCCPCWMTSVIIPVEENAPPVTPAPPIPTISQAEKGDAPPLPSKVKKHKKKQRVSDITAATAEADSHKKHRQKKKSKKHGKDTTHTVVIS</sequence>
<keyword evidence="3" id="KW-0732">Signal</keyword>
<protein>
    <submittedName>
        <fullName evidence="6">Uncharacterized protein LOC106173931</fullName>
    </submittedName>
</protein>
<feature type="chain" id="PRO_5010335489" evidence="3">
    <location>
        <begin position="20"/>
        <end position="344"/>
    </location>
</feature>
<feature type="region of interest" description="Disordered" evidence="1">
    <location>
        <begin position="276"/>
        <end position="344"/>
    </location>
</feature>
<feature type="transmembrane region" description="Helical" evidence="2">
    <location>
        <begin position="217"/>
        <end position="245"/>
    </location>
</feature>
<feature type="domain" description="Ig-like" evidence="4">
    <location>
        <begin position="101"/>
        <end position="171"/>
    </location>
</feature>
<dbReference type="GeneID" id="106173931"/>
<feature type="signal peptide" evidence="3">
    <location>
        <begin position="1"/>
        <end position="19"/>
    </location>
</feature>
<organism evidence="5 6">
    <name type="scientific">Lingula anatina</name>
    <name type="common">Brachiopod</name>
    <name type="synonym">Lingula unguis</name>
    <dbReference type="NCBI Taxonomy" id="7574"/>
    <lineage>
        <taxon>Eukaryota</taxon>
        <taxon>Metazoa</taxon>
        <taxon>Spiralia</taxon>
        <taxon>Lophotrochozoa</taxon>
        <taxon>Brachiopoda</taxon>
        <taxon>Linguliformea</taxon>
        <taxon>Lingulata</taxon>
        <taxon>Lingulida</taxon>
        <taxon>Linguloidea</taxon>
        <taxon>Lingulidae</taxon>
        <taxon>Lingula</taxon>
    </lineage>
</organism>
<evidence type="ECO:0000313" key="5">
    <source>
        <dbReference type="Proteomes" id="UP000085678"/>
    </source>
</evidence>
<keyword evidence="2" id="KW-0472">Membrane</keyword>
<dbReference type="InterPro" id="IPR007110">
    <property type="entry name" value="Ig-like_dom"/>
</dbReference>
<evidence type="ECO:0000256" key="1">
    <source>
        <dbReference type="SAM" id="MobiDB-lite"/>
    </source>
</evidence>
<dbReference type="RefSeq" id="XP_013410725.1">
    <property type="nucleotide sequence ID" value="XM_013555271.1"/>
</dbReference>
<name>A0A1S3JJY5_LINAN</name>
<evidence type="ECO:0000256" key="3">
    <source>
        <dbReference type="SAM" id="SignalP"/>
    </source>
</evidence>
<proteinExistence type="predicted"/>
<feature type="domain" description="Ig-like" evidence="4">
    <location>
        <begin position="32"/>
        <end position="86"/>
    </location>
</feature>
<dbReference type="PROSITE" id="PS50835">
    <property type="entry name" value="IG_LIKE"/>
    <property type="match status" value="2"/>
</dbReference>
<dbReference type="Proteomes" id="UP000085678">
    <property type="component" value="Unplaced"/>
</dbReference>
<dbReference type="KEGG" id="lak:106173931"/>
<dbReference type="SUPFAM" id="SSF48726">
    <property type="entry name" value="Immunoglobulin"/>
    <property type="match status" value="1"/>
</dbReference>
<accession>A0A1S3JJY5</accession>
<evidence type="ECO:0000313" key="6">
    <source>
        <dbReference type="RefSeq" id="XP_013410725.1"/>
    </source>
</evidence>
<dbReference type="InParanoid" id="A0A1S3JJY5"/>
<evidence type="ECO:0000259" key="4">
    <source>
        <dbReference type="PROSITE" id="PS50835"/>
    </source>
</evidence>
<evidence type="ECO:0000256" key="2">
    <source>
        <dbReference type="SAM" id="Phobius"/>
    </source>
</evidence>
<keyword evidence="2" id="KW-1133">Transmembrane helix</keyword>
<gene>
    <name evidence="6" type="primary">LOC106173931</name>
</gene>
<reference evidence="6" key="1">
    <citation type="submission" date="2025-08" db="UniProtKB">
        <authorList>
            <consortium name="RefSeq"/>
        </authorList>
    </citation>
    <scope>IDENTIFICATION</scope>
    <source>
        <tissue evidence="6">Gonads</tissue>
    </source>
</reference>
<keyword evidence="5" id="KW-1185">Reference proteome</keyword>